<dbReference type="EMBL" id="CAEKDK010000005">
    <property type="protein sequence ID" value="CAB4281135.1"/>
    <property type="molecule type" value="Genomic_DNA"/>
</dbReference>
<evidence type="ECO:0000313" key="2">
    <source>
        <dbReference type="EMBL" id="CAB4281135.1"/>
    </source>
</evidence>
<accession>A0A6J5V163</accession>
<proteinExistence type="predicted"/>
<dbReference type="AlphaFoldDB" id="A0A6J5V163"/>
<evidence type="ECO:0000313" key="3">
    <source>
        <dbReference type="Proteomes" id="UP000507222"/>
    </source>
</evidence>
<gene>
    <name evidence="2" type="ORF">CURHAP_LOCUS34133</name>
</gene>
<sequence>MRNKASPLNHQEASFSYSCSPYHLWTNQDSSTRTSSFTEAFFPEPPKGTRAQSSTSPTGRQAFDPGCGEGLYCIRDQGGRGKTATKEEAAGRAVKRRDSPRPLQAVPNQWKAPTELGQWEAKCPSDLKELLEFLLNFEKHLGIDAARVIQDHHISKDVHGNNFKGMPRFS</sequence>
<organism evidence="2 3">
    <name type="scientific">Prunus armeniaca</name>
    <name type="common">Apricot</name>
    <name type="synonym">Armeniaca vulgaris</name>
    <dbReference type="NCBI Taxonomy" id="36596"/>
    <lineage>
        <taxon>Eukaryota</taxon>
        <taxon>Viridiplantae</taxon>
        <taxon>Streptophyta</taxon>
        <taxon>Embryophyta</taxon>
        <taxon>Tracheophyta</taxon>
        <taxon>Spermatophyta</taxon>
        <taxon>Magnoliopsida</taxon>
        <taxon>eudicotyledons</taxon>
        <taxon>Gunneridae</taxon>
        <taxon>Pentapetalae</taxon>
        <taxon>rosids</taxon>
        <taxon>fabids</taxon>
        <taxon>Rosales</taxon>
        <taxon>Rosaceae</taxon>
        <taxon>Amygdaloideae</taxon>
        <taxon>Amygdaleae</taxon>
        <taxon>Prunus</taxon>
    </lineage>
</organism>
<protein>
    <submittedName>
        <fullName evidence="2">Uncharacterized protein</fullName>
    </submittedName>
</protein>
<feature type="compositionally biased region" description="Basic and acidic residues" evidence="1">
    <location>
        <begin position="84"/>
        <end position="100"/>
    </location>
</feature>
<feature type="region of interest" description="Disordered" evidence="1">
    <location>
        <begin position="78"/>
        <end position="105"/>
    </location>
</feature>
<feature type="region of interest" description="Disordered" evidence="1">
    <location>
        <begin position="28"/>
        <end position="65"/>
    </location>
</feature>
<name>A0A6J5V163_PRUAR</name>
<reference evidence="2 3" key="1">
    <citation type="submission" date="2020-05" db="EMBL/GenBank/DDBJ databases">
        <authorList>
            <person name="Campoy J."/>
            <person name="Schneeberger K."/>
            <person name="Spophaly S."/>
        </authorList>
    </citation>
    <scope>NUCLEOTIDE SEQUENCE [LARGE SCALE GENOMIC DNA]</scope>
    <source>
        <strain evidence="2">PruArmRojPasFocal</strain>
    </source>
</reference>
<dbReference type="Proteomes" id="UP000507222">
    <property type="component" value="Unassembled WGS sequence"/>
</dbReference>
<feature type="compositionally biased region" description="Polar residues" evidence="1">
    <location>
        <begin position="50"/>
        <end position="59"/>
    </location>
</feature>
<evidence type="ECO:0000256" key="1">
    <source>
        <dbReference type="SAM" id="MobiDB-lite"/>
    </source>
</evidence>
<feature type="compositionally biased region" description="Polar residues" evidence="1">
    <location>
        <begin position="28"/>
        <end position="38"/>
    </location>
</feature>